<dbReference type="EnsemblMetazoa" id="ISCW006892-RA">
    <property type="protein sequence ID" value="ISCW006892-PA"/>
    <property type="gene ID" value="ISCW006892"/>
</dbReference>
<dbReference type="VEuPathDB" id="VectorBase:ISCP_030566"/>
<dbReference type="PaxDb" id="6945-B7PVG0"/>
<reference evidence="3" key="2">
    <citation type="submission" date="2020-05" db="UniProtKB">
        <authorList>
            <consortium name="EnsemblMetazoa"/>
        </authorList>
    </citation>
    <scope>IDENTIFICATION</scope>
    <source>
        <strain evidence="3">wikel</strain>
    </source>
</reference>
<dbReference type="HOGENOM" id="CLU_130476_0_0_1"/>
<accession>B7PVG0</accession>
<dbReference type="EMBL" id="ABJB010847117">
    <property type="status" value="NOT_ANNOTATED_CDS"/>
    <property type="molecule type" value="Genomic_DNA"/>
</dbReference>
<dbReference type="GO" id="GO:0003824">
    <property type="term" value="F:catalytic activity"/>
    <property type="evidence" value="ECO:0007669"/>
    <property type="project" value="InterPro"/>
</dbReference>
<dbReference type="CDD" id="cd08703">
    <property type="entry name" value="FDH_Hydrolase_C"/>
    <property type="match status" value="1"/>
</dbReference>
<proteinExistence type="predicted"/>
<keyword evidence="4" id="KW-1185">Reference proteome</keyword>
<dbReference type="EMBL" id="ABJB010468440">
    <property type="status" value="NOT_ANNOTATED_CDS"/>
    <property type="molecule type" value="Genomic_DNA"/>
</dbReference>
<evidence type="ECO:0000259" key="1">
    <source>
        <dbReference type="Pfam" id="PF02911"/>
    </source>
</evidence>
<evidence type="ECO:0000313" key="2">
    <source>
        <dbReference type="EMBL" id="EEC10582.1"/>
    </source>
</evidence>
<dbReference type="InParanoid" id="B7PVG0"/>
<dbReference type="VEuPathDB" id="VectorBase:ISCI006892"/>
<reference evidence="2 4" key="1">
    <citation type="submission" date="2008-03" db="EMBL/GenBank/DDBJ databases">
        <title>Annotation of Ixodes scapularis.</title>
        <authorList>
            <consortium name="Ixodes scapularis Genome Project Consortium"/>
            <person name="Caler E."/>
            <person name="Hannick L.I."/>
            <person name="Bidwell S."/>
            <person name="Joardar V."/>
            <person name="Thiagarajan M."/>
            <person name="Amedeo P."/>
            <person name="Galinsky K.J."/>
            <person name="Schobel S."/>
            <person name="Inman J."/>
            <person name="Hostetler J."/>
            <person name="Miller J."/>
            <person name="Hammond M."/>
            <person name="Megy K."/>
            <person name="Lawson D."/>
            <person name="Kodira C."/>
            <person name="Sutton G."/>
            <person name="Meyer J."/>
            <person name="Hill C.A."/>
            <person name="Birren B."/>
            <person name="Nene V."/>
            <person name="Collins F."/>
            <person name="Alarcon-Chaidez F."/>
            <person name="Wikel S."/>
            <person name="Strausberg R."/>
        </authorList>
    </citation>
    <scope>NUCLEOTIDE SEQUENCE [LARGE SCALE GENOMIC DNA]</scope>
    <source>
        <strain evidence="4">Wikel</strain>
        <strain evidence="2">Wikel colony</strain>
    </source>
</reference>
<dbReference type="Proteomes" id="UP000001555">
    <property type="component" value="Unassembled WGS sequence"/>
</dbReference>
<organism>
    <name type="scientific">Ixodes scapularis</name>
    <name type="common">Black-legged tick</name>
    <name type="synonym">Deer tick</name>
    <dbReference type="NCBI Taxonomy" id="6945"/>
    <lineage>
        <taxon>Eukaryota</taxon>
        <taxon>Metazoa</taxon>
        <taxon>Ecdysozoa</taxon>
        <taxon>Arthropoda</taxon>
        <taxon>Chelicerata</taxon>
        <taxon>Arachnida</taxon>
        <taxon>Acari</taxon>
        <taxon>Parasitiformes</taxon>
        <taxon>Ixodida</taxon>
        <taxon>Ixodoidea</taxon>
        <taxon>Ixodidae</taxon>
        <taxon>Ixodinae</taxon>
        <taxon>Ixodes</taxon>
    </lineage>
</organism>
<name>B7PVG0_IXOSC</name>
<feature type="non-terminal residue" evidence="2">
    <location>
        <position position="1"/>
    </location>
</feature>
<dbReference type="VEuPathDB" id="VectorBase:ISCW006892"/>
<dbReference type="Pfam" id="PF02911">
    <property type="entry name" value="Formyl_trans_C"/>
    <property type="match status" value="1"/>
</dbReference>
<evidence type="ECO:0000313" key="4">
    <source>
        <dbReference type="Proteomes" id="UP000001555"/>
    </source>
</evidence>
<dbReference type="InterPro" id="IPR011034">
    <property type="entry name" value="Formyl_transferase-like_C_sf"/>
</dbReference>
<dbReference type="EMBL" id="DS799593">
    <property type="protein sequence ID" value="EEC10582.1"/>
    <property type="molecule type" value="Genomic_DNA"/>
</dbReference>
<protein>
    <recommendedName>
        <fullName evidence="1">Formyl transferase C-terminal domain-containing protein</fullName>
    </recommendedName>
</protein>
<feature type="domain" description="Formyl transferase C-terminal" evidence="1">
    <location>
        <begin position="31"/>
        <end position="147"/>
    </location>
</feature>
<evidence type="ECO:0000313" key="3">
    <source>
        <dbReference type="EnsemblMetazoa" id="ISCW006892-PA"/>
    </source>
</evidence>
<dbReference type="OrthoDB" id="310895at2759"/>
<dbReference type="EMBL" id="ABJB010880695">
    <property type="status" value="NOT_ANNOTATED_CDS"/>
    <property type="molecule type" value="Genomic_DNA"/>
</dbReference>
<dbReference type="SUPFAM" id="SSF50486">
    <property type="entry name" value="FMT C-terminal domain-like"/>
    <property type="match status" value="1"/>
</dbReference>
<dbReference type="Gene3D" id="3.10.25.10">
    <property type="entry name" value="Formyl transferase, C-terminal domain"/>
    <property type="match status" value="1"/>
</dbReference>
<dbReference type="InterPro" id="IPR037022">
    <property type="entry name" value="Formyl_trans_C_sf"/>
</dbReference>
<gene>
    <name evidence="2" type="ORF">IscW_ISCW006892</name>
</gene>
<sequence>GEAVELIAQGVAPRTVQPTEGATYDAMLNKRELCKIEFGRLTGASLHNFIRGMDKVPGAWITLDGQIFVLSWRAHCYNVVDLEALEATKVFGSSLWSGPAPSDAREVCVEGMSGPGLVHAGGLLLRASDDVLVNVQKLQSEETGRMTSAAKYGQADENGDLELSESENALVEQLRVLTTDHPLGS</sequence>
<dbReference type="InterPro" id="IPR005793">
    <property type="entry name" value="Formyl_trans_C"/>
</dbReference>
<dbReference type="AlphaFoldDB" id="B7PVG0"/>
<dbReference type="STRING" id="6945.B7PVG0"/>